<keyword evidence="3 5" id="KW-0378">Hydrolase</keyword>
<dbReference type="EMBL" id="FPAB01000002">
    <property type="protein sequence ID" value="SFS57751.1"/>
    <property type="molecule type" value="Genomic_DNA"/>
</dbReference>
<dbReference type="InterPro" id="IPR012338">
    <property type="entry name" value="Beta-lactam/transpept-like"/>
</dbReference>
<evidence type="ECO:0000313" key="7">
    <source>
        <dbReference type="EMBL" id="SFS57751.1"/>
    </source>
</evidence>
<dbReference type="InterPro" id="IPR045155">
    <property type="entry name" value="Beta-lactam_cat"/>
</dbReference>
<dbReference type="Pfam" id="PF13354">
    <property type="entry name" value="Beta-lactamase2"/>
    <property type="match status" value="1"/>
</dbReference>
<evidence type="ECO:0000256" key="5">
    <source>
        <dbReference type="RuleBase" id="RU361140"/>
    </source>
</evidence>
<reference evidence="8" key="1">
    <citation type="submission" date="2016-10" db="EMBL/GenBank/DDBJ databases">
        <authorList>
            <person name="Varghese N."/>
            <person name="Submissions S."/>
        </authorList>
    </citation>
    <scope>NUCLEOTIDE SEQUENCE [LARGE SCALE GENOMIC DNA]</scope>
    <source>
        <strain evidence="8">CGMCC 4.7047</strain>
    </source>
</reference>
<dbReference type="GO" id="GO:0046677">
    <property type="term" value="P:response to antibiotic"/>
    <property type="evidence" value="ECO:0007669"/>
    <property type="project" value="UniProtKB-UniRule"/>
</dbReference>
<dbReference type="EC" id="3.5.2.6" evidence="2 5"/>
<evidence type="ECO:0000256" key="3">
    <source>
        <dbReference type="ARBA" id="ARBA00022801"/>
    </source>
</evidence>
<keyword evidence="4 5" id="KW-0046">Antibiotic resistance</keyword>
<dbReference type="NCBIfam" id="NF033103">
    <property type="entry name" value="bla_class_A"/>
    <property type="match status" value="1"/>
</dbReference>
<feature type="domain" description="Beta-lactamase class A catalytic" evidence="6">
    <location>
        <begin position="69"/>
        <end position="285"/>
    </location>
</feature>
<protein>
    <recommendedName>
        <fullName evidence="2 5">Beta-lactamase</fullName>
        <ecNumber evidence="2 5">3.5.2.6</ecNumber>
    </recommendedName>
</protein>
<dbReference type="Proteomes" id="UP000198873">
    <property type="component" value="Unassembled WGS sequence"/>
</dbReference>
<keyword evidence="8" id="KW-1185">Reference proteome</keyword>
<evidence type="ECO:0000313" key="8">
    <source>
        <dbReference type="Proteomes" id="UP000198873"/>
    </source>
</evidence>
<dbReference type="PROSITE" id="PS00146">
    <property type="entry name" value="BETA_LACTAMASE_A"/>
    <property type="match status" value="1"/>
</dbReference>
<organism evidence="7 8">
    <name type="scientific">Streptomyces harbinensis</name>
    <dbReference type="NCBI Taxonomy" id="1176198"/>
    <lineage>
        <taxon>Bacteria</taxon>
        <taxon>Bacillati</taxon>
        <taxon>Actinomycetota</taxon>
        <taxon>Actinomycetes</taxon>
        <taxon>Kitasatosporales</taxon>
        <taxon>Streptomycetaceae</taxon>
        <taxon>Streptomyces</taxon>
    </lineage>
</organism>
<dbReference type="PANTHER" id="PTHR35333">
    <property type="entry name" value="BETA-LACTAMASE"/>
    <property type="match status" value="1"/>
</dbReference>
<gene>
    <name evidence="7" type="ORF">SAMN05444716_102523</name>
</gene>
<dbReference type="PRINTS" id="PR00118">
    <property type="entry name" value="BLACTAMASEA"/>
</dbReference>
<sequence>MRGRGYGRGRLPAALIGALVLVPLVGCGTGETGAGAADTAGPAAVVADTAEDPAGEFARLEDAYDARLGVYALDTGSGEEIGYREDERFAYASTFKALLCGAVLEEYGLAGMDEVIPYGEEDLLPNSPITEERLAEGGMSKSDLCDATVRYSDNAAANLLWDTIGGPAGLQERLAGLGDDVTRMERWETELNEAVPGDERDTTTPEAFAGNLAGYVLGEVLPEPERAQLTEWLVTNTTGDELIRVGVGEGWTVGDKTGGGGHGTRNDIAVLWPDSGEPPLVLAVFSTREEPDADWDNALIAEAASVAVGALGRD</sequence>
<evidence type="ECO:0000256" key="4">
    <source>
        <dbReference type="ARBA" id="ARBA00023251"/>
    </source>
</evidence>
<dbReference type="InterPro" id="IPR000871">
    <property type="entry name" value="Beta-lactam_class-A"/>
</dbReference>
<dbReference type="PANTHER" id="PTHR35333:SF3">
    <property type="entry name" value="BETA-LACTAMASE-TYPE TRANSPEPTIDASE FOLD CONTAINING PROTEIN"/>
    <property type="match status" value="1"/>
</dbReference>
<dbReference type="SUPFAM" id="SSF56601">
    <property type="entry name" value="beta-lactamase/transpeptidase-like"/>
    <property type="match status" value="1"/>
</dbReference>
<evidence type="ECO:0000256" key="2">
    <source>
        <dbReference type="ARBA" id="ARBA00012865"/>
    </source>
</evidence>
<evidence type="ECO:0000256" key="1">
    <source>
        <dbReference type="ARBA" id="ARBA00009009"/>
    </source>
</evidence>
<proteinExistence type="inferred from homology"/>
<evidence type="ECO:0000259" key="6">
    <source>
        <dbReference type="Pfam" id="PF13354"/>
    </source>
</evidence>
<accession>A0A1I6QZ27</accession>
<name>A0A1I6QZ27_9ACTN</name>
<dbReference type="GO" id="GO:0030655">
    <property type="term" value="P:beta-lactam antibiotic catabolic process"/>
    <property type="evidence" value="ECO:0007669"/>
    <property type="project" value="InterPro"/>
</dbReference>
<comment type="similarity">
    <text evidence="1 5">Belongs to the class-A beta-lactamase family.</text>
</comment>
<dbReference type="InterPro" id="IPR023650">
    <property type="entry name" value="Beta-lactam_class-A_AS"/>
</dbReference>
<dbReference type="STRING" id="1176198.SAMN05444716_102523"/>
<dbReference type="Gene3D" id="3.40.710.10">
    <property type="entry name" value="DD-peptidase/beta-lactamase superfamily"/>
    <property type="match status" value="1"/>
</dbReference>
<dbReference type="GO" id="GO:0008800">
    <property type="term" value="F:beta-lactamase activity"/>
    <property type="evidence" value="ECO:0007669"/>
    <property type="project" value="UniProtKB-UniRule"/>
</dbReference>
<comment type="catalytic activity">
    <reaction evidence="5">
        <text>a beta-lactam + H2O = a substituted beta-amino acid</text>
        <dbReference type="Rhea" id="RHEA:20401"/>
        <dbReference type="ChEBI" id="CHEBI:15377"/>
        <dbReference type="ChEBI" id="CHEBI:35627"/>
        <dbReference type="ChEBI" id="CHEBI:140347"/>
        <dbReference type="EC" id="3.5.2.6"/>
    </reaction>
</comment>
<dbReference type="RefSeq" id="WP_175542930.1">
    <property type="nucleotide sequence ID" value="NZ_FPAB01000002.1"/>
</dbReference>
<dbReference type="AlphaFoldDB" id="A0A1I6QZ27"/>